<feature type="signal peptide" evidence="1">
    <location>
        <begin position="1"/>
        <end position="21"/>
    </location>
</feature>
<organism evidence="3 4">
    <name type="scientific">Robiginitalea myxolifaciens</name>
    <dbReference type="NCBI Taxonomy" id="400055"/>
    <lineage>
        <taxon>Bacteria</taxon>
        <taxon>Pseudomonadati</taxon>
        <taxon>Bacteroidota</taxon>
        <taxon>Flavobacteriia</taxon>
        <taxon>Flavobacteriales</taxon>
        <taxon>Flavobacteriaceae</taxon>
        <taxon>Robiginitalea</taxon>
    </lineage>
</organism>
<dbReference type="SUPFAM" id="SSF56601">
    <property type="entry name" value="beta-lactamase/transpeptidase-like"/>
    <property type="match status" value="1"/>
</dbReference>
<gene>
    <name evidence="3" type="ORF">SAMN04490243_0459</name>
</gene>
<dbReference type="AlphaFoldDB" id="A0A1I6FQQ6"/>
<feature type="domain" description="Beta-lactamase-related" evidence="2">
    <location>
        <begin position="52"/>
        <end position="276"/>
    </location>
</feature>
<dbReference type="OrthoDB" id="9793489at2"/>
<name>A0A1I6FQQ6_9FLAO</name>
<accession>A0A1I6FQQ6</accession>
<feature type="chain" id="PRO_5011768306" evidence="1">
    <location>
        <begin position="22"/>
        <end position="438"/>
    </location>
</feature>
<dbReference type="STRING" id="400055.SAMN04490243_0459"/>
<reference evidence="3 4" key="1">
    <citation type="submission" date="2016-10" db="EMBL/GenBank/DDBJ databases">
        <authorList>
            <person name="de Groot N.N."/>
        </authorList>
    </citation>
    <scope>NUCLEOTIDE SEQUENCE [LARGE SCALE GENOMIC DNA]</scope>
    <source>
        <strain evidence="3 4">DSM 21019</strain>
    </source>
</reference>
<dbReference type="EMBL" id="FOYQ01000001">
    <property type="protein sequence ID" value="SFR32285.1"/>
    <property type="molecule type" value="Genomic_DNA"/>
</dbReference>
<dbReference type="PROSITE" id="PS51257">
    <property type="entry name" value="PROKAR_LIPOPROTEIN"/>
    <property type="match status" value="1"/>
</dbReference>
<evidence type="ECO:0000256" key="1">
    <source>
        <dbReference type="SAM" id="SignalP"/>
    </source>
</evidence>
<dbReference type="PANTHER" id="PTHR43283">
    <property type="entry name" value="BETA-LACTAMASE-RELATED"/>
    <property type="match status" value="1"/>
</dbReference>
<dbReference type="Proteomes" id="UP000199534">
    <property type="component" value="Unassembled WGS sequence"/>
</dbReference>
<sequence>MKSFVSLLLVCTLLISCKQNAPENADATANESDTLAVQLDTYFNALTELDEFNGVILATRGDSLLLAKAYNLNEDPGSSTYVTAESQFDIHSVTKLMARYLLVKLELEEKASRKQTLDEFLPDFPMGDQITLEMLLDHVSGLPRDFEGYEGDALDMTPEEIVFWAQQQEFLFTPGTDYQYSNVGYEMVYYVLEAISGKPFAQYLQNEIFEPLGMEDTGSHFYTQQDNLRRLAKNHQLVSDSLVQVPNILPEELRTSRIYSTAHDLNLFLDHVKQEPYVSLLRDESGIIEKNGGSDGIRAQIYTDVAADFNFVLLANYDEMPFQRTIVDMVALLNGDPYQVPKAINRTGITLPDEILEQYEGTYYFADMDIPLEFKAASGGLEVFQDGESIGILQAESDSVFFEDPKAAESFEFLQDEDGAYFVMMGWKGIKLKGVLEN</sequence>
<dbReference type="RefSeq" id="WP_092980341.1">
    <property type="nucleotide sequence ID" value="NZ_FOYQ01000001.1"/>
</dbReference>
<dbReference type="Pfam" id="PF00144">
    <property type="entry name" value="Beta-lactamase"/>
    <property type="match status" value="1"/>
</dbReference>
<protein>
    <submittedName>
        <fullName evidence="3">CubicO group peptidase, beta-lactamase class C family</fullName>
    </submittedName>
</protein>
<evidence type="ECO:0000259" key="2">
    <source>
        <dbReference type="Pfam" id="PF00144"/>
    </source>
</evidence>
<dbReference type="InterPro" id="IPR050789">
    <property type="entry name" value="Diverse_Enzym_Activities"/>
</dbReference>
<dbReference type="InterPro" id="IPR019825">
    <property type="entry name" value="Lectin_legB_Mn/Ca_BS"/>
</dbReference>
<dbReference type="InterPro" id="IPR001466">
    <property type="entry name" value="Beta-lactam-related"/>
</dbReference>
<proteinExistence type="predicted"/>
<dbReference type="PROSITE" id="PS00307">
    <property type="entry name" value="LECTIN_LEGUME_BETA"/>
    <property type="match status" value="1"/>
</dbReference>
<keyword evidence="4" id="KW-1185">Reference proteome</keyword>
<evidence type="ECO:0000313" key="3">
    <source>
        <dbReference type="EMBL" id="SFR32285.1"/>
    </source>
</evidence>
<evidence type="ECO:0000313" key="4">
    <source>
        <dbReference type="Proteomes" id="UP000199534"/>
    </source>
</evidence>
<keyword evidence="1" id="KW-0732">Signal</keyword>
<dbReference type="InterPro" id="IPR012338">
    <property type="entry name" value="Beta-lactam/transpept-like"/>
</dbReference>
<dbReference type="Gene3D" id="3.40.710.10">
    <property type="entry name" value="DD-peptidase/beta-lactamase superfamily"/>
    <property type="match status" value="1"/>
</dbReference>